<feature type="region of interest" description="Disordered" evidence="1">
    <location>
        <begin position="147"/>
        <end position="199"/>
    </location>
</feature>
<dbReference type="EMBL" id="JANPWB010000011">
    <property type="protein sequence ID" value="KAJ1129265.1"/>
    <property type="molecule type" value="Genomic_DNA"/>
</dbReference>
<dbReference type="Proteomes" id="UP001066276">
    <property type="component" value="Chromosome 7"/>
</dbReference>
<accession>A0AAV7PQJ1</accession>
<gene>
    <name evidence="2" type="ORF">NDU88_007636</name>
</gene>
<feature type="region of interest" description="Disordered" evidence="1">
    <location>
        <begin position="97"/>
        <end position="123"/>
    </location>
</feature>
<comment type="caution">
    <text evidence="2">The sequence shown here is derived from an EMBL/GenBank/DDBJ whole genome shotgun (WGS) entry which is preliminary data.</text>
</comment>
<evidence type="ECO:0000256" key="1">
    <source>
        <dbReference type="SAM" id="MobiDB-lite"/>
    </source>
</evidence>
<keyword evidence="3" id="KW-1185">Reference proteome</keyword>
<proteinExistence type="predicted"/>
<name>A0AAV7PQJ1_PLEWA</name>
<reference evidence="2" key="1">
    <citation type="journal article" date="2022" name="bioRxiv">
        <title>Sequencing and chromosome-scale assembly of the giantPleurodeles waltlgenome.</title>
        <authorList>
            <person name="Brown T."/>
            <person name="Elewa A."/>
            <person name="Iarovenko S."/>
            <person name="Subramanian E."/>
            <person name="Araus A.J."/>
            <person name="Petzold A."/>
            <person name="Susuki M."/>
            <person name="Suzuki K.-i.T."/>
            <person name="Hayashi T."/>
            <person name="Toyoda A."/>
            <person name="Oliveira C."/>
            <person name="Osipova E."/>
            <person name="Leigh N.D."/>
            <person name="Simon A."/>
            <person name="Yun M.H."/>
        </authorList>
    </citation>
    <scope>NUCLEOTIDE SEQUENCE</scope>
    <source>
        <strain evidence="2">20211129_DDA</strain>
        <tissue evidence="2">Liver</tissue>
    </source>
</reference>
<evidence type="ECO:0000313" key="2">
    <source>
        <dbReference type="EMBL" id="KAJ1129265.1"/>
    </source>
</evidence>
<organism evidence="2 3">
    <name type="scientific">Pleurodeles waltl</name>
    <name type="common">Iberian ribbed newt</name>
    <dbReference type="NCBI Taxonomy" id="8319"/>
    <lineage>
        <taxon>Eukaryota</taxon>
        <taxon>Metazoa</taxon>
        <taxon>Chordata</taxon>
        <taxon>Craniata</taxon>
        <taxon>Vertebrata</taxon>
        <taxon>Euteleostomi</taxon>
        <taxon>Amphibia</taxon>
        <taxon>Batrachia</taxon>
        <taxon>Caudata</taxon>
        <taxon>Salamandroidea</taxon>
        <taxon>Salamandridae</taxon>
        <taxon>Pleurodelinae</taxon>
        <taxon>Pleurodeles</taxon>
    </lineage>
</organism>
<evidence type="ECO:0000313" key="3">
    <source>
        <dbReference type="Proteomes" id="UP001066276"/>
    </source>
</evidence>
<sequence length="309" mass="32626">MVTGMGALMQVIAANDHLFQSRFLCSAFPSGPFPPAGSRRPPQPRPSHPSNGALTHFPVLLPCSWVSSCSCSISSLRGRLCPKMFGGSVIPLRRAVGQEPSVMRTSPRARHMGPRVPPRDPHRRYIPSVRSPCRHFHAQVLQLGPAQCPQVGSGKNGGPYARSAGSREGAHRGGVPPGPPIPSNRIGPQDPQSGLAPLVRAPPHLDRPLCFCCRRLFSTRPRLPARGGAASLPPLCQVGLRCERPQTRVTCLVLAAVGCATSGRGFQRGEGTHTSPRYGANSTACCSPQDCVGGSIAPPGDPPQGAHTL</sequence>
<protein>
    <submittedName>
        <fullName evidence="2">Uncharacterized protein</fullName>
    </submittedName>
</protein>
<dbReference type="AlphaFoldDB" id="A0AAV7PQJ1"/>